<accession>A0A212TDC4</accession>
<gene>
    <name evidence="1" type="ORF">SAMN06265337_0959</name>
</gene>
<dbReference type="InterPro" id="IPR009097">
    <property type="entry name" value="Cyclic_Pdiesterase"/>
</dbReference>
<keyword evidence="2" id="KW-1185">Reference proteome</keyword>
<proteinExistence type="predicted"/>
<dbReference type="InterPro" id="IPR050580">
    <property type="entry name" value="2H_phosphoesterase_YjcG-like"/>
</dbReference>
<dbReference type="Proteomes" id="UP000198131">
    <property type="component" value="Unassembled WGS sequence"/>
</dbReference>
<protein>
    <submittedName>
        <fullName evidence="1">2'-5' RNA ligase</fullName>
    </submittedName>
</protein>
<dbReference type="Gene3D" id="3.90.1140.10">
    <property type="entry name" value="Cyclic phosphodiesterase"/>
    <property type="match status" value="1"/>
</dbReference>
<dbReference type="OrthoDB" id="1951600at2"/>
<evidence type="ECO:0000313" key="2">
    <source>
        <dbReference type="Proteomes" id="UP000198131"/>
    </source>
</evidence>
<organism evidence="1 2">
    <name type="scientific">Hymenobacter gelipurpurascens</name>
    <dbReference type="NCBI Taxonomy" id="89968"/>
    <lineage>
        <taxon>Bacteria</taxon>
        <taxon>Pseudomonadati</taxon>
        <taxon>Bacteroidota</taxon>
        <taxon>Cytophagia</taxon>
        <taxon>Cytophagales</taxon>
        <taxon>Hymenobacteraceae</taxon>
        <taxon>Hymenobacter</taxon>
    </lineage>
</organism>
<name>A0A212TDC4_9BACT</name>
<dbReference type="PANTHER" id="PTHR40037:SF1">
    <property type="entry name" value="PHOSPHOESTERASE SAOUHSC_00951-RELATED"/>
    <property type="match status" value="1"/>
</dbReference>
<dbReference type="SUPFAM" id="SSF55144">
    <property type="entry name" value="LigT-like"/>
    <property type="match status" value="1"/>
</dbReference>
<evidence type="ECO:0000313" key="1">
    <source>
        <dbReference type="EMBL" id="SNC63836.1"/>
    </source>
</evidence>
<dbReference type="AlphaFoldDB" id="A0A212TDC4"/>
<dbReference type="GO" id="GO:0016874">
    <property type="term" value="F:ligase activity"/>
    <property type="evidence" value="ECO:0007669"/>
    <property type="project" value="UniProtKB-KW"/>
</dbReference>
<keyword evidence="1" id="KW-0436">Ligase</keyword>
<dbReference type="RefSeq" id="WP_088842239.1">
    <property type="nucleotide sequence ID" value="NZ_FYEW01000001.1"/>
</dbReference>
<dbReference type="EMBL" id="FYEW01000001">
    <property type="protein sequence ID" value="SNC63836.1"/>
    <property type="molecule type" value="Genomic_DNA"/>
</dbReference>
<sequence>MNLYLVAVLPPEPVLGHVWALKQEIHERTGSRNAIRLPPHITLIPPTRQPADFEAAATAALQEFAAAQSAFAVGLHNFAWFGKRTLFVHVAQPVRLQQFQAELQQWCSHQLPAIQPETRPFTPHMTLATRDLPVAQVPLLQQEFAQRTYSAHFIVSSMQLFRHTGQQWESIMEFTLGNEPEV</sequence>
<dbReference type="Pfam" id="PF13563">
    <property type="entry name" value="2_5_RNA_ligase2"/>
    <property type="match status" value="1"/>
</dbReference>
<dbReference type="PANTHER" id="PTHR40037">
    <property type="entry name" value="PHOSPHOESTERASE YJCG-RELATED"/>
    <property type="match status" value="1"/>
</dbReference>
<reference evidence="2" key="1">
    <citation type="submission" date="2017-06" db="EMBL/GenBank/DDBJ databases">
        <authorList>
            <person name="Varghese N."/>
            <person name="Submissions S."/>
        </authorList>
    </citation>
    <scope>NUCLEOTIDE SEQUENCE [LARGE SCALE GENOMIC DNA]</scope>
    <source>
        <strain evidence="2">DSM 11116</strain>
    </source>
</reference>